<reference evidence="2" key="1">
    <citation type="submission" date="2018-11" db="EMBL/GenBank/DDBJ databases">
        <title>Shewanella sp. M2.</title>
        <authorList>
            <person name="Hwang Y.J."/>
            <person name="Hwang C.Y."/>
        </authorList>
    </citation>
    <scope>NUCLEOTIDE SEQUENCE [LARGE SCALE GENOMIC DNA]</scope>
    <source>
        <strain evidence="2">LMG 19866</strain>
    </source>
</reference>
<proteinExistence type="predicted"/>
<dbReference type="RefSeq" id="WP_124730976.1">
    <property type="nucleotide sequence ID" value="NZ_CP034015.1"/>
</dbReference>
<gene>
    <name evidence="1" type="ORF">EGC82_12025</name>
</gene>
<evidence type="ECO:0008006" key="3">
    <source>
        <dbReference type="Google" id="ProtNLM"/>
    </source>
</evidence>
<organism evidence="1 2">
    <name type="scientific">Shewanella livingstonensis</name>
    <dbReference type="NCBI Taxonomy" id="150120"/>
    <lineage>
        <taxon>Bacteria</taxon>
        <taxon>Pseudomonadati</taxon>
        <taxon>Pseudomonadota</taxon>
        <taxon>Gammaproteobacteria</taxon>
        <taxon>Alteromonadales</taxon>
        <taxon>Shewanellaceae</taxon>
        <taxon>Shewanella</taxon>
    </lineage>
</organism>
<sequence length="290" mass="33607">MLKLNTEVKEIIDNVLMQYHIFDISQPLMITFPPVCQSIKNNDDVISAPVWSFDFFAKRKLNIVAFNHIGEGNYFDSRTFVSFLDKLKQAITVFPSKVGYGSSLGAFSLGLHADRLGLSKVLLMMPQSTYCKKTAPWDSIVINAQDSINSDMAILDGRTCKTPITFIYDPLSLPDKLHVDRYQQRGTRLKIFGVGHRIPRTLQHLDMLSDVILQFRVGTIDNNSFYRGLKERRKLSYYFRDAYKQPTMSYTNRRVLIIYWHKTKQRLQHLKFEPSKILARLICSIKKRIS</sequence>
<dbReference type="KEGG" id="slj:EGC82_12025"/>
<evidence type="ECO:0000313" key="1">
    <source>
        <dbReference type="EMBL" id="AZG73425.1"/>
    </source>
</evidence>
<dbReference type="AlphaFoldDB" id="A0A3G8LW97"/>
<dbReference type="EMBL" id="CP034015">
    <property type="protein sequence ID" value="AZG73425.1"/>
    <property type="molecule type" value="Genomic_DNA"/>
</dbReference>
<dbReference type="Proteomes" id="UP000278035">
    <property type="component" value="Chromosome"/>
</dbReference>
<protein>
    <recommendedName>
        <fullName evidence="3">Alpha/beta hydrolase</fullName>
    </recommendedName>
</protein>
<keyword evidence="2" id="KW-1185">Reference proteome</keyword>
<dbReference type="OrthoDB" id="5826754at2"/>
<name>A0A3G8LW97_9GAMM</name>
<evidence type="ECO:0000313" key="2">
    <source>
        <dbReference type="Proteomes" id="UP000278035"/>
    </source>
</evidence>
<accession>A0A3G8LW97</accession>